<organism evidence="1 2">
    <name type="scientific">Anaerotruncus colihominis DSM 17241</name>
    <dbReference type="NCBI Taxonomy" id="445972"/>
    <lineage>
        <taxon>Bacteria</taxon>
        <taxon>Bacillati</taxon>
        <taxon>Bacillota</taxon>
        <taxon>Clostridia</taxon>
        <taxon>Eubacteriales</taxon>
        <taxon>Oscillospiraceae</taxon>
        <taxon>Anaerotruncus</taxon>
    </lineage>
</organism>
<protein>
    <submittedName>
        <fullName evidence="1">Uncharacterized protein</fullName>
    </submittedName>
</protein>
<dbReference type="HOGENOM" id="CLU_3228788_0_0_9"/>
<dbReference type="EMBL" id="ABGD02000019">
    <property type="protein sequence ID" value="EDS10940.1"/>
    <property type="molecule type" value="Genomic_DNA"/>
</dbReference>
<evidence type="ECO:0000313" key="2">
    <source>
        <dbReference type="Proteomes" id="UP000003803"/>
    </source>
</evidence>
<dbReference type="Proteomes" id="UP000003803">
    <property type="component" value="Unassembled WGS sequence"/>
</dbReference>
<proteinExistence type="predicted"/>
<evidence type="ECO:0000313" key="1">
    <source>
        <dbReference type="EMBL" id="EDS10940.1"/>
    </source>
</evidence>
<sequence>MPNDCIAVNNNIAHMNAGIQIYQYGYCYAYHPFIIRVVIICSA</sequence>
<name>B0PCI5_9FIRM</name>
<reference evidence="1" key="1">
    <citation type="submission" date="2007-11" db="EMBL/GenBank/DDBJ databases">
        <authorList>
            <person name="Fulton L."/>
            <person name="Clifton S."/>
            <person name="Fulton B."/>
            <person name="Xu J."/>
            <person name="Minx P."/>
            <person name="Pepin K.H."/>
            <person name="Johnson M."/>
            <person name="Thiruvilangam P."/>
            <person name="Bhonagiri V."/>
            <person name="Nash W.E."/>
            <person name="Mardis E.R."/>
            <person name="Wilson R.K."/>
        </authorList>
    </citation>
    <scope>NUCLEOTIDE SEQUENCE [LARGE SCALE GENOMIC DNA]</scope>
    <source>
        <strain evidence="1">DSM 17241</strain>
    </source>
</reference>
<gene>
    <name evidence="1" type="ORF">ANACOL_02494</name>
</gene>
<comment type="caution">
    <text evidence="1">The sequence shown here is derived from an EMBL/GenBank/DDBJ whole genome shotgun (WGS) entry which is preliminary data.</text>
</comment>
<accession>B0PCI5</accession>
<keyword evidence="2" id="KW-1185">Reference proteome</keyword>
<reference evidence="1" key="2">
    <citation type="submission" date="2013-09" db="EMBL/GenBank/DDBJ databases">
        <title>Draft genome sequence of Anaerotruncus colihominis(DSM 17241).</title>
        <authorList>
            <person name="Sudarsanam P."/>
            <person name="Ley R."/>
            <person name="Guruge J."/>
            <person name="Turnbaugh P.J."/>
            <person name="Mahowald M."/>
            <person name="Liep D."/>
            <person name="Gordon J."/>
        </authorList>
    </citation>
    <scope>NUCLEOTIDE SEQUENCE</scope>
    <source>
        <strain evidence="1">DSM 17241</strain>
    </source>
</reference>
<dbReference type="AlphaFoldDB" id="B0PCI5"/>